<dbReference type="InterPro" id="IPR003399">
    <property type="entry name" value="Mce/MlaD"/>
</dbReference>
<evidence type="ECO:0000313" key="3">
    <source>
        <dbReference type="EMBL" id="KAA9151162.1"/>
    </source>
</evidence>
<dbReference type="AlphaFoldDB" id="A0A5N0UN47"/>
<protein>
    <submittedName>
        <fullName evidence="3">MCE family protein</fullName>
    </submittedName>
</protein>
<dbReference type="PANTHER" id="PTHR33371:SF16">
    <property type="entry name" value="MCE-FAMILY PROTEIN MCE3F"/>
    <property type="match status" value="1"/>
</dbReference>
<organism evidence="3 4">
    <name type="scientific">Amycolatopsis acidicola</name>
    <dbReference type="NCBI Taxonomy" id="2596893"/>
    <lineage>
        <taxon>Bacteria</taxon>
        <taxon>Bacillati</taxon>
        <taxon>Actinomycetota</taxon>
        <taxon>Actinomycetes</taxon>
        <taxon>Pseudonocardiales</taxon>
        <taxon>Pseudonocardiaceae</taxon>
        <taxon>Amycolatopsis</taxon>
    </lineage>
</organism>
<feature type="region of interest" description="Disordered" evidence="1">
    <location>
        <begin position="368"/>
        <end position="389"/>
    </location>
</feature>
<dbReference type="RefSeq" id="WP_144756105.1">
    <property type="nucleotide sequence ID" value="NZ_VMNW02000105.1"/>
</dbReference>
<keyword evidence="4" id="KW-1185">Reference proteome</keyword>
<comment type="caution">
    <text evidence="3">The sequence shown here is derived from an EMBL/GenBank/DDBJ whole genome shotgun (WGS) entry which is preliminary data.</text>
</comment>
<name>A0A5N0UN47_9PSEU</name>
<dbReference type="GO" id="GO:0005576">
    <property type="term" value="C:extracellular region"/>
    <property type="evidence" value="ECO:0007669"/>
    <property type="project" value="TreeGrafter"/>
</dbReference>
<dbReference type="Pfam" id="PF02470">
    <property type="entry name" value="MlaD"/>
    <property type="match status" value="1"/>
</dbReference>
<evidence type="ECO:0000259" key="2">
    <source>
        <dbReference type="Pfam" id="PF02470"/>
    </source>
</evidence>
<dbReference type="PROSITE" id="PS51257">
    <property type="entry name" value="PROKAR_LIPOPROTEIN"/>
    <property type="match status" value="1"/>
</dbReference>
<proteinExistence type="predicted"/>
<reference evidence="3" key="1">
    <citation type="submission" date="2019-09" db="EMBL/GenBank/DDBJ databases">
        <authorList>
            <person name="Teo W.F.A."/>
            <person name="Duangmal K."/>
        </authorList>
    </citation>
    <scope>NUCLEOTIDE SEQUENCE [LARGE SCALE GENOMIC DNA]</scope>
    <source>
        <strain evidence="3">K81G1</strain>
    </source>
</reference>
<evidence type="ECO:0000313" key="4">
    <source>
        <dbReference type="Proteomes" id="UP000319769"/>
    </source>
</evidence>
<evidence type="ECO:0000256" key="1">
    <source>
        <dbReference type="SAM" id="MobiDB-lite"/>
    </source>
</evidence>
<dbReference type="EMBL" id="VMNW02000105">
    <property type="protein sequence ID" value="KAA9151162.1"/>
    <property type="molecule type" value="Genomic_DNA"/>
</dbReference>
<dbReference type="NCBIfam" id="TIGR00996">
    <property type="entry name" value="Mtu_fam_mce"/>
    <property type="match status" value="1"/>
</dbReference>
<dbReference type="InterPro" id="IPR005693">
    <property type="entry name" value="Mce"/>
</dbReference>
<dbReference type="Proteomes" id="UP000319769">
    <property type="component" value="Unassembled WGS sequence"/>
</dbReference>
<dbReference type="PANTHER" id="PTHR33371">
    <property type="entry name" value="INTERMEMBRANE PHOSPHOLIPID TRANSPORT SYSTEM BINDING PROTEIN MLAD-RELATED"/>
    <property type="match status" value="1"/>
</dbReference>
<dbReference type="InterPro" id="IPR052336">
    <property type="entry name" value="MlaD_Phospholipid_Transporter"/>
</dbReference>
<accession>A0A5N0UN47</accession>
<dbReference type="OrthoDB" id="4741753at2"/>
<gene>
    <name evidence="3" type="ORF">FPZ12_039520</name>
</gene>
<sequence length="412" mass="42942">MSGRGLTRSTLIQLALFLVVAVACTAYVTTRVLAANPLGGSYLVHVRMADTGGLTPTSAVTYRGVAVGTVEATRFEPGVAGVELDLRLHNGIPIPASSRAVVRMPNPIAIQSLDLQPEGDEPPYLADGSLIPSERTSRPVPLETLLVHFAQVADSVHTEDIAKLADELSTALSGSKSSLDTLLANAGPLLDLVRQNQPALLNLAGNAQKLAGEGSTLRQTAASMRQLTDQLRGVTPAAEHLLTDGPPLLEKIVPVLQQAQPSVSTLLSNLVTTSQILVSRDAALNELLVAMPDSLGSLASIEHDGVANFYLVISQGPACYYGTQRRPATDAGAREAQLSWTCDGHQPNLQQRGAANAPRPVAVTTYDTTTGESSAADGSPVQVGSTGGQAGVLGPRSWYSLFLQGAQGKGTP</sequence>
<feature type="domain" description="Mce/MlaD" evidence="2">
    <location>
        <begin position="41"/>
        <end position="117"/>
    </location>
</feature>